<evidence type="ECO:0000256" key="1">
    <source>
        <dbReference type="SAM" id="MobiDB-lite"/>
    </source>
</evidence>
<evidence type="ECO:0000313" key="4">
    <source>
        <dbReference type="Proteomes" id="UP000626109"/>
    </source>
</evidence>
<dbReference type="OMA" id="ADGPCKL"/>
<feature type="region of interest" description="Disordered" evidence="1">
    <location>
        <begin position="396"/>
        <end position="435"/>
    </location>
</feature>
<dbReference type="EMBL" id="CAJNNW010029525">
    <property type="protein sequence ID" value="CAE8700581.1"/>
    <property type="molecule type" value="Genomic_DNA"/>
</dbReference>
<dbReference type="OrthoDB" id="10512211at2759"/>
<keyword evidence="5" id="KW-1185">Reference proteome</keyword>
<feature type="region of interest" description="Disordered" evidence="1">
    <location>
        <begin position="1"/>
        <end position="46"/>
    </location>
</feature>
<reference evidence="3" key="1">
    <citation type="submission" date="2021-02" db="EMBL/GenBank/DDBJ databases">
        <authorList>
            <person name="Dougan E. K."/>
            <person name="Rhodes N."/>
            <person name="Thang M."/>
            <person name="Chan C."/>
        </authorList>
    </citation>
    <scope>NUCLEOTIDE SEQUENCE</scope>
</reference>
<dbReference type="Proteomes" id="UP000626109">
    <property type="component" value="Unassembled WGS sequence"/>
</dbReference>
<comment type="caution">
    <text evidence="3">The sequence shown here is derived from an EMBL/GenBank/DDBJ whole genome shotgun (WGS) entry which is preliminary data.</text>
</comment>
<evidence type="ECO:0000313" key="2">
    <source>
        <dbReference type="EMBL" id="CAE8603351.1"/>
    </source>
</evidence>
<dbReference type="Proteomes" id="UP000654075">
    <property type="component" value="Unassembled WGS sequence"/>
</dbReference>
<feature type="compositionally biased region" description="Basic and acidic residues" evidence="1">
    <location>
        <begin position="406"/>
        <end position="418"/>
    </location>
</feature>
<dbReference type="EMBL" id="CAJNNV010015320">
    <property type="protein sequence ID" value="CAE8603351.1"/>
    <property type="molecule type" value="Genomic_DNA"/>
</dbReference>
<dbReference type="AlphaFoldDB" id="A0A813K9G3"/>
<accession>A0A813K9G3</accession>
<name>A0A813K9G3_POLGL</name>
<gene>
    <name evidence="2" type="ORF">PGLA1383_LOCUS21562</name>
    <name evidence="3" type="ORF">PGLA2088_LOCUS31681</name>
</gene>
<evidence type="ECO:0000313" key="3">
    <source>
        <dbReference type="EMBL" id="CAE8700581.1"/>
    </source>
</evidence>
<sequence>DLLNRRPISTAVPCAASHRALSPSHSSSPIRGSPKEPTSLGTPRTPMASRFEVSSTYGCGTSRVFLAAAATGARGGGRSGGSQDSVARIENWCRRCGLDDVTVLGDSCEDRVDALKASLRTLVQRCQPGDTFTLLLAGLDALGLSQGPAPEETGGEEGPVPLLDWSFWAALPPHVTVVCISDSRKACLRLGETAAAAVQTAKVGGAPRIISFRVSRPDGEGPETDATAAQLWASLCATAMVRAADALSLADGPCKLSCADFFAEMTEQARDLADEWGLPQPDVLLQGSPDDSMATTARWPLAAAPKELGRGVGANNTAASQTWARTGVVPRPLHAALALEAKVNLLELVRGPRSASPASPASKRAAAAAAAASAVAAVTAAATAAPAVEEATLEQLSSTAAGAAAVDEKRRRKSEEKIRRQHERHRSSSTRAMPQNFGALQLMLSGGNALKKPLAGRGAAAVVAGGNS</sequence>
<protein>
    <submittedName>
        <fullName evidence="3">Uncharacterized protein</fullName>
    </submittedName>
</protein>
<feature type="non-terminal residue" evidence="3">
    <location>
        <position position="1"/>
    </location>
</feature>
<proteinExistence type="predicted"/>
<feature type="compositionally biased region" description="Low complexity" evidence="1">
    <location>
        <begin position="15"/>
        <end position="32"/>
    </location>
</feature>
<evidence type="ECO:0000313" key="5">
    <source>
        <dbReference type="Proteomes" id="UP000654075"/>
    </source>
</evidence>
<organism evidence="3 4">
    <name type="scientific">Polarella glacialis</name>
    <name type="common">Dinoflagellate</name>
    <dbReference type="NCBI Taxonomy" id="89957"/>
    <lineage>
        <taxon>Eukaryota</taxon>
        <taxon>Sar</taxon>
        <taxon>Alveolata</taxon>
        <taxon>Dinophyceae</taxon>
        <taxon>Suessiales</taxon>
        <taxon>Suessiaceae</taxon>
        <taxon>Polarella</taxon>
    </lineage>
</organism>
<feature type="compositionally biased region" description="Basic residues" evidence="1">
    <location>
        <begin position="419"/>
        <end position="428"/>
    </location>
</feature>